<feature type="compositionally biased region" description="Low complexity" evidence="6">
    <location>
        <begin position="312"/>
        <end position="342"/>
    </location>
</feature>
<feature type="non-terminal residue" evidence="8">
    <location>
        <position position="504"/>
    </location>
</feature>
<organism evidence="8 9">
    <name type="scientific">Modicella reniformis</name>
    <dbReference type="NCBI Taxonomy" id="1440133"/>
    <lineage>
        <taxon>Eukaryota</taxon>
        <taxon>Fungi</taxon>
        <taxon>Fungi incertae sedis</taxon>
        <taxon>Mucoromycota</taxon>
        <taxon>Mortierellomycotina</taxon>
        <taxon>Mortierellomycetes</taxon>
        <taxon>Mortierellales</taxon>
        <taxon>Mortierellaceae</taxon>
        <taxon>Modicella</taxon>
    </lineage>
</organism>
<dbReference type="EMBL" id="JAAAHW010000473">
    <property type="protein sequence ID" value="KAG0002055.1"/>
    <property type="molecule type" value="Genomic_DNA"/>
</dbReference>
<dbReference type="AlphaFoldDB" id="A0A9P6STX2"/>
<feature type="region of interest" description="Disordered" evidence="6">
    <location>
        <begin position="70"/>
        <end position="147"/>
    </location>
</feature>
<feature type="compositionally biased region" description="Low complexity" evidence="6">
    <location>
        <begin position="182"/>
        <end position="199"/>
    </location>
</feature>
<feature type="region of interest" description="Disordered" evidence="6">
    <location>
        <begin position="1"/>
        <end position="36"/>
    </location>
</feature>
<accession>A0A9P6STX2</accession>
<feature type="region of interest" description="Disordered" evidence="6">
    <location>
        <begin position="312"/>
        <end position="343"/>
    </location>
</feature>
<keyword evidence="1" id="KW-0479">Metal-binding</keyword>
<evidence type="ECO:0000313" key="9">
    <source>
        <dbReference type="Proteomes" id="UP000749646"/>
    </source>
</evidence>
<evidence type="ECO:0000259" key="7">
    <source>
        <dbReference type="Pfam" id="PF08696"/>
    </source>
</evidence>
<feature type="compositionally biased region" description="Basic and acidic residues" evidence="6">
    <location>
        <begin position="81"/>
        <end position="107"/>
    </location>
</feature>
<feature type="compositionally biased region" description="Polar residues" evidence="6">
    <location>
        <begin position="110"/>
        <end position="121"/>
    </location>
</feature>
<evidence type="ECO:0000256" key="4">
    <source>
        <dbReference type="ARBA" id="ARBA00022806"/>
    </source>
</evidence>
<evidence type="ECO:0000256" key="2">
    <source>
        <dbReference type="ARBA" id="ARBA00022741"/>
    </source>
</evidence>
<dbReference type="GO" id="GO:0046872">
    <property type="term" value="F:metal ion binding"/>
    <property type="evidence" value="ECO:0007669"/>
    <property type="project" value="UniProtKB-KW"/>
</dbReference>
<dbReference type="Pfam" id="PF08696">
    <property type="entry name" value="Dna2"/>
    <property type="match status" value="1"/>
</dbReference>
<evidence type="ECO:0000256" key="3">
    <source>
        <dbReference type="ARBA" id="ARBA00022801"/>
    </source>
</evidence>
<feature type="compositionally biased region" description="Basic and acidic residues" evidence="6">
    <location>
        <begin position="12"/>
        <end position="22"/>
    </location>
</feature>
<feature type="region of interest" description="Disordered" evidence="6">
    <location>
        <begin position="359"/>
        <end position="388"/>
    </location>
</feature>
<keyword evidence="9" id="KW-1185">Reference proteome</keyword>
<evidence type="ECO:0000256" key="6">
    <source>
        <dbReference type="SAM" id="MobiDB-lite"/>
    </source>
</evidence>
<dbReference type="GO" id="GO:0005524">
    <property type="term" value="F:ATP binding"/>
    <property type="evidence" value="ECO:0007669"/>
    <property type="project" value="UniProtKB-KW"/>
</dbReference>
<dbReference type="Proteomes" id="UP000749646">
    <property type="component" value="Unassembled WGS sequence"/>
</dbReference>
<keyword evidence="4" id="KW-0347">Helicase</keyword>
<feature type="domain" description="DNA replication factor Dna2 N-terminal" evidence="7">
    <location>
        <begin position="447"/>
        <end position="502"/>
    </location>
</feature>
<gene>
    <name evidence="8" type="ORF">BGZ65_002955</name>
</gene>
<dbReference type="GO" id="GO:0016787">
    <property type="term" value="F:hydrolase activity"/>
    <property type="evidence" value="ECO:0007669"/>
    <property type="project" value="UniProtKB-KW"/>
</dbReference>
<reference evidence="8" key="1">
    <citation type="journal article" date="2020" name="Fungal Divers.">
        <title>Resolving the Mortierellaceae phylogeny through synthesis of multi-gene phylogenetics and phylogenomics.</title>
        <authorList>
            <person name="Vandepol N."/>
            <person name="Liber J."/>
            <person name="Desiro A."/>
            <person name="Na H."/>
            <person name="Kennedy M."/>
            <person name="Barry K."/>
            <person name="Grigoriev I.V."/>
            <person name="Miller A.N."/>
            <person name="O'Donnell K."/>
            <person name="Stajich J.E."/>
            <person name="Bonito G."/>
        </authorList>
    </citation>
    <scope>NUCLEOTIDE SEQUENCE</scope>
    <source>
        <strain evidence="8">MES-2147</strain>
    </source>
</reference>
<evidence type="ECO:0000313" key="8">
    <source>
        <dbReference type="EMBL" id="KAG0002055.1"/>
    </source>
</evidence>
<evidence type="ECO:0000256" key="5">
    <source>
        <dbReference type="ARBA" id="ARBA00022840"/>
    </source>
</evidence>
<feature type="compositionally biased region" description="Acidic residues" evidence="6">
    <location>
        <begin position="122"/>
        <end position="138"/>
    </location>
</feature>
<keyword evidence="5" id="KW-0067">ATP-binding</keyword>
<sequence length="504" mass="55334">MLVGPPKPLKRLKAETPAKDTTEGLQSNDNVGSAVGAANRSFMDDMPVSPPDSPALAAALLASAQDDIVERLTSQTPPSEALKRLERMNSGRSHEDGSGTKRPRCLETIRGSSTVSYQSLENEFDGPDGPDVPDDLDQPEPASPTKRLVDRHKGITQHHQDLSRHRNAGEISNATRRRGRTRTTINPSSSFPAQFSSPSNCREDVLKMIEQMNANMTESSQSELFDNEEIPDSRKTHIDVKEAVSTFTTSAQREGEYSCHTGYPTASDIISRTCSQTVASLTRSSPDEFDLFFTDLEMDEQDLEELTQFERSSTSMGSVSSGMNSTLCPSSSAETCSSSSSSHVRRELSDLEVRTTLHGLRTSDSFKPSSPVLATPSKKDGPSDDNFDDFGDFEIEGDTDNNETSPLARIDSTKYRRFQVTKVQENMVDKRWKGIIKILEAQEVRSENPFSIILCESWLDSQVNAGDIIHVIGGFIEGSELMVNNAQGFLIVKPDVLIPTSVLS</sequence>
<evidence type="ECO:0000256" key="1">
    <source>
        <dbReference type="ARBA" id="ARBA00022723"/>
    </source>
</evidence>
<dbReference type="InterPro" id="IPR014808">
    <property type="entry name" value="DNA_replication_fac_Dna2_N"/>
</dbReference>
<proteinExistence type="predicted"/>
<keyword evidence="2" id="KW-0547">Nucleotide-binding</keyword>
<name>A0A9P6STX2_9FUNG</name>
<feature type="region of interest" description="Disordered" evidence="6">
    <location>
        <begin position="171"/>
        <end position="199"/>
    </location>
</feature>
<protein>
    <recommendedName>
        <fullName evidence="7">DNA replication factor Dna2 N-terminal domain-containing protein</fullName>
    </recommendedName>
</protein>
<keyword evidence="3" id="KW-0378">Hydrolase</keyword>
<dbReference type="OrthoDB" id="6513042at2759"/>
<dbReference type="GO" id="GO:0004386">
    <property type="term" value="F:helicase activity"/>
    <property type="evidence" value="ECO:0007669"/>
    <property type="project" value="UniProtKB-KW"/>
</dbReference>
<comment type="caution">
    <text evidence="8">The sequence shown here is derived from an EMBL/GenBank/DDBJ whole genome shotgun (WGS) entry which is preliminary data.</text>
</comment>